<name>A0ABQ9GV84_9NEOP</name>
<keyword evidence="2" id="KW-1185">Reference proteome</keyword>
<sequence length="96" mass="10356">MNVRTTTPVCTSPCKVQATVKCLVDVCRFVLLHLLSDLQRSLSQICDAAIKPWLLQQTAGPKGINVVIFDFVGSACGIASIVVNLNKKLLRADADT</sequence>
<gene>
    <name evidence="1" type="ORF">PR048_023853</name>
</gene>
<comment type="caution">
    <text evidence="1">The sequence shown here is derived from an EMBL/GenBank/DDBJ whole genome shotgun (WGS) entry which is preliminary data.</text>
</comment>
<organism evidence="1 2">
    <name type="scientific">Dryococelus australis</name>
    <dbReference type="NCBI Taxonomy" id="614101"/>
    <lineage>
        <taxon>Eukaryota</taxon>
        <taxon>Metazoa</taxon>
        <taxon>Ecdysozoa</taxon>
        <taxon>Arthropoda</taxon>
        <taxon>Hexapoda</taxon>
        <taxon>Insecta</taxon>
        <taxon>Pterygota</taxon>
        <taxon>Neoptera</taxon>
        <taxon>Polyneoptera</taxon>
        <taxon>Phasmatodea</taxon>
        <taxon>Verophasmatodea</taxon>
        <taxon>Anareolatae</taxon>
        <taxon>Phasmatidae</taxon>
        <taxon>Eurycanthinae</taxon>
        <taxon>Dryococelus</taxon>
    </lineage>
</organism>
<dbReference type="Proteomes" id="UP001159363">
    <property type="component" value="Chromosome 8"/>
</dbReference>
<accession>A0ABQ9GV84</accession>
<evidence type="ECO:0000313" key="1">
    <source>
        <dbReference type="EMBL" id="KAJ8875945.1"/>
    </source>
</evidence>
<proteinExistence type="predicted"/>
<reference evidence="1 2" key="1">
    <citation type="submission" date="2023-02" db="EMBL/GenBank/DDBJ databases">
        <title>LHISI_Scaffold_Assembly.</title>
        <authorList>
            <person name="Stuart O.P."/>
            <person name="Cleave R."/>
            <person name="Magrath M.J.L."/>
            <person name="Mikheyev A.S."/>
        </authorList>
    </citation>
    <scope>NUCLEOTIDE SEQUENCE [LARGE SCALE GENOMIC DNA]</scope>
    <source>
        <strain evidence="1">Daus_M_001</strain>
        <tissue evidence="1">Leg muscle</tissue>
    </source>
</reference>
<protein>
    <submittedName>
        <fullName evidence="1">Uncharacterized protein</fullName>
    </submittedName>
</protein>
<dbReference type="EMBL" id="JARBHB010000009">
    <property type="protein sequence ID" value="KAJ8875945.1"/>
    <property type="molecule type" value="Genomic_DNA"/>
</dbReference>
<evidence type="ECO:0000313" key="2">
    <source>
        <dbReference type="Proteomes" id="UP001159363"/>
    </source>
</evidence>